<keyword evidence="2" id="KW-0805">Transcription regulation</keyword>
<evidence type="ECO:0000256" key="3">
    <source>
        <dbReference type="ARBA" id="ARBA00023125"/>
    </source>
</evidence>
<proteinExistence type="predicted"/>
<accession>A0A8S1IMS2</accession>
<gene>
    <name evidence="7" type="ORF">OSTQU699_LOCUS391</name>
</gene>
<dbReference type="EMBL" id="CAJHUC010000297">
    <property type="protein sequence ID" value="CAD7695030.1"/>
    <property type="molecule type" value="Genomic_DNA"/>
</dbReference>
<evidence type="ECO:0000259" key="6">
    <source>
        <dbReference type="PROSITE" id="PS51032"/>
    </source>
</evidence>
<dbReference type="AlphaFoldDB" id="A0A8S1IMS2"/>
<dbReference type="InterPro" id="IPR016177">
    <property type="entry name" value="DNA-bd_dom_sf"/>
</dbReference>
<evidence type="ECO:0000256" key="4">
    <source>
        <dbReference type="ARBA" id="ARBA00023163"/>
    </source>
</evidence>
<protein>
    <recommendedName>
        <fullName evidence="6">AP2/ERF domain-containing protein</fullName>
    </recommendedName>
</protein>
<sequence>MDCSQALFGGNCRAAEGEAAALDILRQAIPQLGADGSLHGSGTAVSCIKVEEAGGGELTNKVVVGPVPGAFNKFNASQLPARVKTSTSTADATAVVGGQCSNQQGPVVDDPCRSILDSLGGSPLAAPEGYGHQRSQDAVPIKAEVAKEMKKTGPVGLEVRGNANHGPHPCCGSLYQDGPPGPLGAGMLTLGTSRLIHDPQRFHSRDAEATQGMPSFVGIPGSSGVITEGCCSMGGRCRGLESDCDAVMNAPPAGLSTLPQGAENERGATARQDPPTCVLGGCSHQASSQNLASLHHIVLAKPNRRKTLVEPRLAAIRSLMRRPSVRAVGARIGASPGILHGVEVYKRSTGLRKAFKSRMVCKGHKLTMGTFEDPLDAARAYDLVLLALHSSASIHKRLNFNRSQYSLSDIERMRGICRRYPYLPTQRVQRRGSTQRVSSILNTSKSNVRFRRKRLPRAFSHLSDRSITPECDSETFAGIEDGMADDWNMMVRELVDKPSVQAVCKRANEEQGGWYCAEQCGIQPQRFRARITYKGCSFHLGTFSTIQDAGKASDLAKLSFGLMNRFLNFEPGQYTKLDIARMQELMAMKMFSDGILEAAPCLQGALASKAEGKPEVLDKAHQSQLQQTLAHLLQLTPGRRQRYPARVSYKGQDLYLGVFESADDAQKVMDLARLGLGTRQSTFSFDKTQYQREDVAVMRDICASLLARRFKSVEAEGSVAGISNRQR</sequence>
<keyword evidence="5" id="KW-0539">Nucleus</keyword>
<evidence type="ECO:0000313" key="7">
    <source>
        <dbReference type="EMBL" id="CAD7695030.1"/>
    </source>
</evidence>
<dbReference type="Proteomes" id="UP000708148">
    <property type="component" value="Unassembled WGS sequence"/>
</dbReference>
<keyword evidence="3" id="KW-0238">DNA-binding</keyword>
<dbReference type="GO" id="GO:0003700">
    <property type="term" value="F:DNA-binding transcription factor activity"/>
    <property type="evidence" value="ECO:0007669"/>
    <property type="project" value="InterPro"/>
</dbReference>
<evidence type="ECO:0000256" key="5">
    <source>
        <dbReference type="ARBA" id="ARBA00023242"/>
    </source>
</evidence>
<dbReference type="InterPro" id="IPR036955">
    <property type="entry name" value="AP2/ERF_dom_sf"/>
</dbReference>
<evidence type="ECO:0000256" key="2">
    <source>
        <dbReference type="ARBA" id="ARBA00023015"/>
    </source>
</evidence>
<keyword evidence="4" id="KW-0804">Transcription</keyword>
<comment type="subcellular location">
    <subcellularLocation>
        <location evidence="1">Nucleus</location>
    </subcellularLocation>
</comment>
<evidence type="ECO:0000313" key="8">
    <source>
        <dbReference type="Proteomes" id="UP000708148"/>
    </source>
</evidence>
<dbReference type="GO" id="GO:0003677">
    <property type="term" value="F:DNA binding"/>
    <property type="evidence" value="ECO:0007669"/>
    <property type="project" value="UniProtKB-KW"/>
</dbReference>
<dbReference type="PROSITE" id="PS51032">
    <property type="entry name" value="AP2_ERF"/>
    <property type="match status" value="1"/>
</dbReference>
<dbReference type="GO" id="GO:0005634">
    <property type="term" value="C:nucleus"/>
    <property type="evidence" value="ECO:0007669"/>
    <property type="project" value="UniProtKB-SubCell"/>
</dbReference>
<feature type="domain" description="AP2/ERF" evidence="6">
    <location>
        <begin position="338"/>
        <end position="401"/>
    </location>
</feature>
<reference evidence="7" key="1">
    <citation type="submission" date="2020-12" db="EMBL/GenBank/DDBJ databases">
        <authorList>
            <person name="Iha C."/>
        </authorList>
    </citation>
    <scope>NUCLEOTIDE SEQUENCE</scope>
</reference>
<keyword evidence="8" id="KW-1185">Reference proteome</keyword>
<name>A0A8S1IMS2_9CHLO</name>
<comment type="caution">
    <text evidence="7">The sequence shown here is derived from an EMBL/GenBank/DDBJ whole genome shotgun (WGS) entry which is preliminary data.</text>
</comment>
<dbReference type="SUPFAM" id="SSF54171">
    <property type="entry name" value="DNA-binding domain"/>
    <property type="match status" value="1"/>
</dbReference>
<dbReference type="InterPro" id="IPR001471">
    <property type="entry name" value="AP2/ERF_dom"/>
</dbReference>
<evidence type="ECO:0000256" key="1">
    <source>
        <dbReference type="ARBA" id="ARBA00004123"/>
    </source>
</evidence>
<organism evidence="7 8">
    <name type="scientific">Ostreobium quekettii</name>
    <dbReference type="NCBI Taxonomy" id="121088"/>
    <lineage>
        <taxon>Eukaryota</taxon>
        <taxon>Viridiplantae</taxon>
        <taxon>Chlorophyta</taxon>
        <taxon>core chlorophytes</taxon>
        <taxon>Ulvophyceae</taxon>
        <taxon>TCBD clade</taxon>
        <taxon>Bryopsidales</taxon>
        <taxon>Ostreobineae</taxon>
        <taxon>Ostreobiaceae</taxon>
        <taxon>Ostreobium</taxon>
    </lineage>
</organism>
<dbReference type="Gene3D" id="3.30.730.10">
    <property type="entry name" value="AP2/ERF domain"/>
    <property type="match status" value="1"/>
</dbReference>